<dbReference type="GO" id="GO:0016758">
    <property type="term" value="F:hexosyltransferase activity"/>
    <property type="evidence" value="ECO:0007669"/>
    <property type="project" value="UniProtKB-ARBA"/>
</dbReference>
<accession>X0WQ70</accession>
<sequence>ARNVGLRKAKGEYIAFLDDDDEWLPEKLELQIEALSQHHDVAVVSSNYINNYGCYSKILKLSEYVKLDDLLYRNQLGSFSFCLTKAEFVKDIEIDKRLQAAQDWSFWFDILQRSKGKGYVVQKALVKYNNNYINRLSLNKKNSYKSYKLFINKIWNILSQEEKAYHLAILYSKKNFLIKTDYFAKLKLSLKTLQMIRLSKKLMLAKKIISLVVMPFCNLDPEGMKRVLRI</sequence>
<dbReference type="PANTHER" id="PTHR22916:SF3">
    <property type="entry name" value="UDP-GLCNAC:BETAGAL BETA-1,3-N-ACETYLGLUCOSAMINYLTRANSFERASE-LIKE PROTEIN 1"/>
    <property type="match status" value="1"/>
</dbReference>
<dbReference type="SUPFAM" id="SSF53448">
    <property type="entry name" value="Nucleotide-diphospho-sugar transferases"/>
    <property type="match status" value="1"/>
</dbReference>
<gene>
    <name evidence="2" type="ORF">S01H1_51910</name>
</gene>
<proteinExistence type="predicted"/>
<dbReference type="AlphaFoldDB" id="X0WQ70"/>
<organism evidence="2">
    <name type="scientific">marine sediment metagenome</name>
    <dbReference type="NCBI Taxonomy" id="412755"/>
    <lineage>
        <taxon>unclassified sequences</taxon>
        <taxon>metagenomes</taxon>
        <taxon>ecological metagenomes</taxon>
    </lineage>
</organism>
<evidence type="ECO:0000259" key="1">
    <source>
        <dbReference type="Pfam" id="PF00535"/>
    </source>
</evidence>
<dbReference type="EMBL" id="BARS01033531">
    <property type="protein sequence ID" value="GAG26668.1"/>
    <property type="molecule type" value="Genomic_DNA"/>
</dbReference>
<comment type="caution">
    <text evidence="2">The sequence shown here is derived from an EMBL/GenBank/DDBJ whole genome shotgun (WGS) entry which is preliminary data.</text>
</comment>
<name>X0WQ70_9ZZZZ</name>
<dbReference type="InterPro" id="IPR001173">
    <property type="entry name" value="Glyco_trans_2-like"/>
</dbReference>
<dbReference type="Gene3D" id="3.90.550.10">
    <property type="entry name" value="Spore Coat Polysaccharide Biosynthesis Protein SpsA, Chain A"/>
    <property type="match status" value="1"/>
</dbReference>
<feature type="non-terminal residue" evidence="2">
    <location>
        <position position="1"/>
    </location>
</feature>
<dbReference type="Pfam" id="PF00535">
    <property type="entry name" value="Glycos_transf_2"/>
    <property type="match status" value="1"/>
</dbReference>
<feature type="domain" description="Glycosyltransferase 2-like" evidence="1">
    <location>
        <begin position="1"/>
        <end position="60"/>
    </location>
</feature>
<dbReference type="PANTHER" id="PTHR22916">
    <property type="entry name" value="GLYCOSYLTRANSFERASE"/>
    <property type="match status" value="1"/>
</dbReference>
<reference evidence="2" key="1">
    <citation type="journal article" date="2014" name="Front. Microbiol.">
        <title>High frequency of phylogenetically diverse reductive dehalogenase-homologous genes in deep subseafloor sedimentary metagenomes.</title>
        <authorList>
            <person name="Kawai M."/>
            <person name="Futagami T."/>
            <person name="Toyoda A."/>
            <person name="Takaki Y."/>
            <person name="Nishi S."/>
            <person name="Hori S."/>
            <person name="Arai W."/>
            <person name="Tsubouchi T."/>
            <person name="Morono Y."/>
            <person name="Uchiyama I."/>
            <person name="Ito T."/>
            <person name="Fujiyama A."/>
            <person name="Inagaki F."/>
            <person name="Takami H."/>
        </authorList>
    </citation>
    <scope>NUCLEOTIDE SEQUENCE</scope>
    <source>
        <strain evidence="2">Expedition CK06-06</strain>
    </source>
</reference>
<dbReference type="InterPro" id="IPR029044">
    <property type="entry name" value="Nucleotide-diphossugar_trans"/>
</dbReference>
<evidence type="ECO:0000313" key="2">
    <source>
        <dbReference type="EMBL" id="GAG26668.1"/>
    </source>
</evidence>
<protein>
    <recommendedName>
        <fullName evidence="1">Glycosyltransferase 2-like domain-containing protein</fullName>
    </recommendedName>
</protein>